<evidence type="ECO:0000313" key="5">
    <source>
        <dbReference type="Proteomes" id="UP000560000"/>
    </source>
</evidence>
<feature type="domain" description="VOC" evidence="1">
    <location>
        <begin position="7"/>
        <end position="134"/>
    </location>
</feature>
<reference evidence="2 4" key="1">
    <citation type="submission" date="2014-09" db="EMBL/GenBank/DDBJ databases">
        <title>Xanthomonadaceae 3.5X direct submission.</title>
        <authorList>
            <person name="Fang T."/>
            <person name="Wang H."/>
        </authorList>
    </citation>
    <scope>NUCLEOTIDE SEQUENCE [LARGE SCALE GENOMIC DNA]</scope>
    <source>
        <strain evidence="2 4">3.5X</strain>
    </source>
</reference>
<dbReference type="CDD" id="cd08355">
    <property type="entry name" value="TioX_like"/>
    <property type="match status" value="1"/>
</dbReference>
<dbReference type="RefSeq" id="WP_043101531.1">
    <property type="nucleotide sequence ID" value="NZ_JACHET010000001.1"/>
</dbReference>
<dbReference type="Pfam" id="PF00903">
    <property type="entry name" value="Glyoxalase"/>
    <property type="match status" value="1"/>
</dbReference>
<protein>
    <submittedName>
        <fullName evidence="2 3">Glyoxalase</fullName>
    </submittedName>
</protein>
<dbReference type="Gene3D" id="3.30.720.120">
    <property type="match status" value="1"/>
</dbReference>
<organism evidence="2 4">
    <name type="scientific">Oleiagrimonas soli</name>
    <dbReference type="NCBI Taxonomy" id="1543381"/>
    <lineage>
        <taxon>Bacteria</taxon>
        <taxon>Pseudomonadati</taxon>
        <taxon>Pseudomonadota</taxon>
        <taxon>Gammaproteobacteria</taxon>
        <taxon>Lysobacterales</taxon>
        <taxon>Rhodanobacteraceae</taxon>
        <taxon>Oleiagrimonas</taxon>
    </lineage>
</organism>
<evidence type="ECO:0000313" key="3">
    <source>
        <dbReference type="EMBL" id="MBB6182847.1"/>
    </source>
</evidence>
<dbReference type="PANTHER" id="PTHR34109:SF1">
    <property type="entry name" value="VOC DOMAIN-CONTAINING PROTEIN"/>
    <property type="match status" value="1"/>
</dbReference>
<comment type="caution">
    <text evidence="2">The sequence shown here is derived from an EMBL/GenBank/DDBJ whole genome shotgun (WGS) entry which is preliminary data.</text>
</comment>
<dbReference type="InterPro" id="IPR004360">
    <property type="entry name" value="Glyas_Fos-R_dOase_dom"/>
</dbReference>
<dbReference type="EMBL" id="JROI01000011">
    <property type="protein sequence ID" value="KGI77722.1"/>
    <property type="molecule type" value="Genomic_DNA"/>
</dbReference>
<dbReference type="Proteomes" id="UP000560000">
    <property type="component" value="Unassembled WGS sequence"/>
</dbReference>
<gene>
    <name evidence="3" type="ORF">HNQ86_000192</name>
    <name evidence="2" type="ORF">LF63_0110175</name>
</gene>
<dbReference type="InterPro" id="IPR037523">
    <property type="entry name" value="VOC_core"/>
</dbReference>
<dbReference type="HOGENOM" id="CLU_046006_11_1_6"/>
<keyword evidence="4" id="KW-1185">Reference proteome</keyword>
<dbReference type="Proteomes" id="UP000029708">
    <property type="component" value="Unassembled WGS sequence"/>
</dbReference>
<evidence type="ECO:0000313" key="4">
    <source>
        <dbReference type="Proteomes" id="UP000029708"/>
    </source>
</evidence>
<dbReference type="Gene3D" id="3.30.720.110">
    <property type="match status" value="1"/>
</dbReference>
<reference evidence="3 5" key="2">
    <citation type="submission" date="2020-08" db="EMBL/GenBank/DDBJ databases">
        <title>Genomic Encyclopedia of Type Strains, Phase IV (KMG-IV): sequencing the most valuable type-strain genomes for metagenomic binning, comparative biology and taxonomic classification.</title>
        <authorList>
            <person name="Goeker M."/>
        </authorList>
    </citation>
    <scope>NUCLEOTIDE SEQUENCE [LARGE SCALE GENOMIC DNA]</scope>
    <source>
        <strain evidence="3 5">DSM 107085</strain>
    </source>
</reference>
<dbReference type="PANTHER" id="PTHR34109">
    <property type="entry name" value="BNAUNNG04460D PROTEIN-RELATED"/>
    <property type="match status" value="1"/>
</dbReference>
<evidence type="ECO:0000259" key="1">
    <source>
        <dbReference type="PROSITE" id="PS51819"/>
    </source>
</evidence>
<sequence length="139" mass="15262">MTTPNASTLMPCLRYRDARAAIAWLGKAFGFREHAVHADDNDGIEHAELVLGRGMVMLGSVRDNDYGSQVLQPDEASGRNTQSIYVVVADCRAHYERACAAGAEIVLDYEEKDYGGAGYTCRDPEGHLWSFGSYDPWAA</sequence>
<dbReference type="OrthoDB" id="9806868at2"/>
<dbReference type="InterPro" id="IPR029068">
    <property type="entry name" value="Glyas_Bleomycin-R_OHBP_Dase"/>
</dbReference>
<dbReference type="EMBL" id="JACHET010000001">
    <property type="protein sequence ID" value="MBB6182847.1"/>
    <property type="molecule type" value="Genomic_DNA"/>
</dbReference>
<name>A0A099CVR6_9GAMM</name>
<dbReference type="PROSITE" id="PS51819">
    <property type="entry name" value="VOC"/>
    <property type="match status" value="1"/>
</dbReference>
<dbReference type="STRING" id="1543381.LF63_0110175"/>
<accession>A0A099CVR6</accession>
<evidence type="ECO:0000313" key="2">
    <source>
        <dbReference type="EMBL" id="KGI77722.1"/>
    </source>
</evidence>
<proteinExistence type="predicted"/>
<dbReference type="AlphaFoldDB" id="A0A099CVR6"/>
<dbReference type="SUPFAM" id="SSF54593">
    <property type="entry name" value="Glyoxalase/Bleomycin resistance protein/Dihydroxybiphenyl dioxygenase"/>
    <property type="match status" value="1"/>
</dbReference>